<dbReference type="AlphaFoldDB" id="A0AAD5R3P2"/>
<comment type="caution">
    <text evidence="1">The sequence shown here is derived from an EMBL/GenBank/DDBJ whole genome shotgun (WGS) entry which is preliminary data.</text>
</comment>
<gene>
    <name evidence="1" type="ORF">KIN20_030383</name>
</gene>
<protein>
    <submittedName>
        <fullName evidence="1">Uncharacterized protein</fullName>
    </submittedName>
</protein>
<reference evidence="1" key="1">
    <citation type="submission" date="2021-06" db="EMBL/GenBank/DDBJ databases">
        <title>Parelaphostrongylus tenuis whole genome reference sequence.</title>
        <authorList>
            <person name="Garwood T.J."/>
            <person name="Larsen P.A."/>
            <person name="Fountain-Jones N.M."/>
            <person name="Garbe J.R."/>
            <person name="Macchietto M.G."/>
            <person name="Kania S.A."/>
            <person name="Gerhold R.W."/>
            <person name="Richards J.E."/>
            <person name="Wolf T.M."/>
        </authorList>
    </citation>
    <scope>NUCLEOTIDE SEQUENCE</scope>
    <source>
        <strain evidence="1">MNPRO001-30</strain>
        <tissue evidence="1">Meninges</tissue>
    </source>
</reference>
<accession>A0AAD5R3P2</accession>
<evidence type="ECO:0000313" key="2">
    <source>
        <dbReference type="Proteomes" id="UP001196413"/>
    </source>
</evidence>
<organism evidence="1 2">
    <name type="scientific">Parelaphostrongylus tenuis</name>
    <name type="common">Meningeal worm</name>
    <dbReference type="NCBI Taxonomy" id="148309"/>
    <lineage>
        <taxon>Eukaryota</taxon>
        <taxon>Metazoa</taxon>
        <taxon>Ecdysozoa</taxon>
        <taxon>Nematoda</taxon>
        <taxon>Chromadorea</taxon>
        <taxon>Rhabditida</taxon>
        <taxon>Rhabditina</taxon>
        <taxon>Rhabditomorpha</taxon>
        <taxon>Strongyloidea</taxon>
        <taxon>Metastrongylidae</taxon>
        <taxon>Parelaphostrongylus</taxon>
    </lineage>
</organism>
<keyword evidence="2" id="KW-1185">Reference proteome</keyword>
<dbReference type="Proteomes" id="UP001196413">
    <property type="component" value="Unassembled WGS sequence"/>
</dbReference>
<dbReference type="EMBL" id="JAHQIW010006384">
    <property type="protein sequence ID" value="KAJ1369012.1"/>
    <property type="molecule type" value="Genomic_DNA"/>
</dbReference>
<evidence type="ECO:0000313" key="1">
    <source>
        <dbReference type="EMBL" id="KAJ1369012.1"/>
    </source>
</evidence>
<proteinExistence type="predicted"/>
<sequence length="60" mass="6856">MSFRTGIDRPTRLANIFIAERFASDQIQDTCEMVKKMPNEELKMNPVDTLRTITAGKVLL</sequence>
<name>A0AAD5R3P2_PARTN</name>